<dbReference type="EMBL" id="AP021879">
    <property type="protein sequence ID" value="BBO87086.1"/>
    <property type="molecule type" value="Genomic_DNA"/>
</dbReference>
<protein>
    <submittedName>
        <fullName evidence="1">Uncharacterized protein</fullName>
    </submittedName>
</protein>
<dbReference type="Proteomes" id="UP000422108">
    <property type="component" value="Chromosome"/>
</dbReference>
<accession>A0A5K8A3S7</accession>
<dbReference type="RefSeq" id="WP_155308580.1">
    <property type="nucleotide sequence ID" value="NZ_AP021879.1"/>
</dbReference>
<organism evidence="1 2">
    <name type="scientific">Desulfosarcina ovata subsp. ovata</name>
    <dbReference type="NCBI Taxonomy" id="2752305"/>
    <lineage>
        <taxon>Bacteria</taxon>
        <taxon>Pseudomonadati</taxon>
        <taxon>Thermodesulfobacteriota</taxon>
        <taxon>Desulfobacteria</taxon>
        <taxon>Desulfobacterales</taxon>
        <taxon>Desulfosarcinaceae</taxon>
        <taxon>Desulfosarcina</taxon>
    </lineage>
</organism>
<sequence length="214" mass="24398">MSDYQREQLDTLKTVRQGLLRIKAGGRQRLREQIQPYMAFRQTVDRFLQRHFSGICTRTCYDSKTSACCSKDGIITFFADTVVNALNSTATQLDHLETILRRKNAGHRCIYLGPDGCLWSVRPVVCAMFLCDRAMDTVFEKEPDLKSRWEALRRQERGFKWPDRPVLFDDLEKAFLNLGLRSSLMHLNFSPGLLNVKRKAGLLDPSGGPAVPTA</sequence>
<reference evidence="1 2" key="1">
    <citation type="submission" date="2019-11" db="EMBL/GenBank/DDBJ databases">
        <title>Comparative genomics of hydrocarbon-degrading Desulfosarcina strains.</title>
        <authorList>
            <person name="Watanabe M."/>
            <person name="Kojima H."/>
            <person name="Fukui M."/>
        </authorList>
    </citation>
    <scope>NUCLEOTIDE SEQUENCE [LARGE SCALE GENOMIC DNA]</scope>
    <source>
        <strain evidence="2">oXyS1</strain>
    </source>
</reference>
<evidence type="ECO:0000313" key="2">
    <source>
        <dbReference type="Proteomes" id="UP000422108"/>
    </source>
</evidence>
<keyword evidence="2" id="KW-1185">Reference proteome</keyword>
<dbReference type="AlphaFoldDB" id="A0A5K8A3S7"/>
<name>A0A5K8A3S7_9BACT</name>
<evidence type="ECO:0000313" key="1">
    <source>
        <dbReference type="EMBL" id="BBO87086.1"/>
    </source>
</evidence>
<gene>
    <name evidence="1" type="ORF">DSCOOX_02660</name>
</gene>
<proteinExistence type="predicted"/>